<comment type="caution">
    <text evidence="3">The sequence shown here is derived from an EMBL/GenBank/DDBJ whole genome shotgun (WGS) entry which is preliminary data.</text>
</comment>
<dbReference type="Proteomes" id="UP000659654">
    <property type="component" value="Unassembled WGS sequence"/>
</dbReference>
<proteinExistence type="predicted"/>
<feature type="transmembrane region" description="Helical" evidence="2">
    <location>
        <begin position="6"/>
        <end position="24"/>
    </location>
</feature>
<evidence type="ECO:0000256" key="1">
    <source>
        <dbReference type="SAM" id="MobiDB-lite"/>
    </source>
</evidence>
<keyword evidence="2" id="KW-1133">Transmembrane helix</keyword>
<evidence type="ECO:0000313" key="3">
    <source>
        <dbReference type="EMBL" id="CAD5233122.1"/>
    </source>
</evidence>
<dbReference type="Proteomes" id="UP000582659">
    <property type="component" value="Unassembled WGS sequence"/>
</dbReference>
<accession>A0A811M2H6</accession>
<keyword evidence="2" id="KW-0472">Membrane</keyword>
<feature type="region of interest" description="Disordered" evidence="1">
    <location>
        <begin position="63"/>
        <end position="98"/>
    </location>
</feature>
<evidence type="ECO:0000256" key="2">
    <source>
        <dbReference type="SAM" id="Phobius"/>
    </source>
</evidence>
<evidence type="ECO:0000313" key="4">
    <source>
        <dbReference type="Proteomes" id="UP000659654"/>
    </source>
</evidence>
<protein>
    <submittedName>
        <fullName evidence="3">(pine wood nematode) hypothetical protein</fullName>
    </submittedName>
</protein>
<dbReference type="SMR" id="A0A811M2H6"/>
<sequence length="98" mass="11039">MRPFIIFPLVSIVIIIGILIMIIIRRNQQRSNMRSQNCVTATYTVPGAESVVVYPYNSYQPQGPPYPQTFQSPYPNQPPAYYPPPPPAYSPPKAPGQF</sequence>
<dbReference type="AlphaFoldDB" id="A0A811M2H6"/>
<reference evidence="3" key="1">
    <citation type="submission" date="2020-09" db="EMBL/GenBank/DDBJ databases">
        <authorList>
            <person name="Kikuchi T."/>
        </authorList>
    </citation>
    <scope>NUCLEOTIDE SEQUENCE</scope>
    <source>
        <strain evidence="3">Ka4C1</strain>
    </source>
</reference>
<name>A0A811M2H6_BURXY</name>
<gene>
    <name evidence="3" type="ORF">BXYJ_LOCUS13213</name>
</gene>
<organism evidence="3 4">
    <name type="scientific">Bursaphelenchus xylophilus</name>
    <name type="common">Pinewood nematode worm</name>
    <name type="synonym">Aphelenchoides xylophilus</name>
    <dbReference type="NCBI Taxonomy" id="6326"/>
    <lineage>
        <taxon>Eukaryota</taxon>
        <taxon>Metazoa</taxon>
        <taxon>Ecdysozoa</taxon>
        <taxon>Nematoda</taxon>
        <taxon>Chromadorea</taxon>
        <taxon>Rhabditida</taxon>
        <taxon>Tylenchina</taxon>
        <taxon>Tylenchomorpha</taxon>
        <taxon>Aphelenchoidea</taxon>
        <taxon>Aphelenchoididae</taxon>
        <taxon>Bursaphelenchus</taxon>
    </lineage>
</organism>
<keyword evidence="2" id="KW-0812">Transmembrane</keyword>
<dbReference type="EMBL" id="CAJFDI010000005">
    <property type="protein sequence ID" value="CAD5233122.1"/>
    <property type="molecule type" value="Genomic_DNA"/>
</dbReference>
<feature type="compositionally biased region" description="Pro residues" evidence="1">
    <location>
        <begin position="75"/>
        <end position="98"/>
    </location>
</feature>
<dbReference type="EMBL" id="CAJFCV020000005">
    <property type="protein sequence ID" value="CAG9126661.1"/>
    <property type="molecule type" value="Genomic_DNA"/>
</dbReference>
<keyword evidence="4" id="KW-1185">Reference proteome</keyword>